<accession>A0A1K1SQY2</accession>
<gene>
    <name evidence="1" type="ORF">SAMN04489730_6513</name>
</gene>
<dbReference type="RefSeq" id="WP_143168710.1">
    <property type="nucleotide sequence ID" value="NZ_FPJG01000006.1"/>
</dbReference>
<evidence type="ECO:0000313" key="2">
    <source>
        <dbReference type="Proteomes" id="UP000182740"/>
    </source>
</evidence>
<evidence type="ECO:0000313" key="1">
    <source>
        <dbReference type="EMBL" id="SFW86824.1"/>
    </source>
</evidence>
<organism evidence="1 2">
    <name type="scientific">Amycolatopsis australiensis</name>
    <dbReference type="NCBI Taxonomy" id="546364"/>
    <lineage>
        <taxon>Bacteria</taxon>
        <taxon>Bacillati</taxon>
        <taxon>Actinomycetota</taxon>
        <taxon>Actinomycetes</taxon>
        <taxon>Pseudonocardiales</taxon>
        <taxon>Pseudonocardiaceae</taxon>
        <taxon>Amycolatopsis</taxon>
    </lineage>
</organism>
<keyword evidence="2" id="KW-1185">Reference proteome</keyword>
<name>A0A1K1SQY2_9PSEU</name>
<dbReference type="EMBL" id="FPJG01000006">
    <property type="protein sequence ID" value="SFW86824.1"/>
    <property type="molecule type" value="Genomic_DNA"/>
</dbReference>
<dbReference type="OrthoDB" id="4173012at2"/>
<proteinExistence type="predicted"/>
<sequence length="165" mass="17715">MSDAVSLATMTGPMMAAAFKFLFDRASAFLDRRNATGDKVEDGAEGLVGTAVERESVESMRRAMNALEVYDEHGLPLRSDDAKLVGHLETVLDELQRIEGRPIDIAAVARAGVAVEVESDDVEGTVTGLVAEEIGEIGRADVRVRTRTVKAGGEVTGMRIERRLG</sequence>
<reference evidence="2" key="1">
    <citation type="submission" date="2016-11" db="EMBL/GenBank/DDBJ databases">
        <authorList>
            <person name="Varghese N."/>
            <person name="Submissions S."/>
        </authorList>
    </citation>
    <scope>NUCLEOTIDE SEQUENCE [LARGE SCALE GENOMIC DNA]</scope>
    <source>
        <strain evidence="2">DSM 44671</strain>
    </source>
</reference>
<dbReference type="STRING" id="546364.SAMN04489730_6513"/>
<dbReference type="Proteomes" id="UP000182740">
    <property type="component" value="Unassembled WGS sequence"/>
</dbReference>
<protein>
    <submittedName>
        <fullName evidence="1">Uncharacterized protein</fullName>
    </submittedName>
</protein>
<dbReference type="AlphaFoldDB" id="A0A1K1SQY2"/>